<sequence length="281" mass="31049">MAAHEIEYIRALRKGIDTCKDGQLFIARKRGDADVFTVKVVRTHGRNPYLPMKCDGTIESRVRAEQVALKVLTEERVPFVTQLHRSFHDQGSFYLMTDYCHGGDIQNRVAEFGPIPPEHALFYAAEMVEGICGIHAAGIIHRAIEPTNVFICADGHIMIAGFASAHSENFKASRKVASGIGPYQAPELVLGWSQDSSVDWWSFGLTLGFLLTGMNPFEDEADGVGRSSLLKSKILHRCIGAGTFGQIDVTLVDLILKCLERNAASRLKDEGVKRHAYFADV</sequence>
<dbReference type="PROSITE" id="PS50011">
    <property type="entry name" value="PROTEIN_KINASE_DOM"/>
    <property type="match status" value="1"/>
</dbReference>
<keyword evidence="5" id="KW-0067">ATP-binding</keyword>
<dbReference type="Pfam" id="PF00069">
    <property type="entry name" value="Pkinase"/>
    <property type="match status" value="1"/>
</dbReference>
<reference evidence="7 8" key="1">
    <citation type="submission" date="2016-07" db="EMBL/GenBank/DDBJ databases">
        <title>Draft genome of the white-rot fungus Obba rivulosa 3A-2.</title>
        <authorList>
            <consortium name="DOE Joint Genome Institute"/>
            <person name="Miettinen O."/>
            <person name="Riley R."/>
            <person name="Acob R."/>
            <person name="Barry K."/>
            <person name="Cullen D."/>
            <person name="De Vries R."/>
            <person name="Hainaut M."/>
            <person name="Hatakka A."/>
            <person name="Henrissat B."/>
            <person name="Hilden K."/>
            <person name="Kuo R."/>
            <person name="Labutti K."/>
            <person name="Lipzen A."/>
            <person name="Makela M.R."/>
            <person name="Sandor L."/>
            <person name="Spatafora J.W."/>
            <person name="Grigoriev I.V."/>
            <person name="Hibbett D.S."/>
        </authorList>
    </citation>
    <scope>NUCLEOTIDE SEQUENCE [LARGE SCALE GENOMIC DNA]</scope>
    <source>
        <strain evidence="7 8">3A-2</strain>
    </source>
</reference>
<keyword evidence="4 7" id="KW-0418">Kinase</keyword>
<dbReference type="InterPro" id="IPR011009">
    <property type="entry name" value="Kinase-like_dom_sf"/>
</dbReference>
<keyword evidence="2" id="KW-0808">Transferase</keyword>
<evidence type="ECO:0000313" key="8">
    <source>
        <dbReference type="Proteomes" id="UP000250043"/>
    </source>
</evidence>
<dbReference type="InterPro" id="IPR000719">
    <property type="entry name" value="Prot_kinase_dom"/>
</dbReference>
<evidence type="ECO:0000256" key="1">
    <source>
        <dbReference type="ARBA" id="ARBA00022527"/>
    </source>
</evidence>
<evidence type="ECO:0000256" key="3">
    <source>
        <dbReference type="ARBA" id="ARBA00022741"/>
    </source>
</evidence>
<dbReference type="Gene3D" id="3.30.200.20">
    <property type="entry name" value="Phosphorylase Kinase, domain 1"/>
    <property type="match status" value="1"/>
</dbReference>
<dbReference type="PANTHER" id="PTHR24351">
    <property type="entry name" value="RIBOSOMAL PROTEIN S6 KINASE"/>
    <property type="match status" value="1"/>
</dbReference>
<dbReference type="GO" id="GO:0005524">
    <property type="term" value="F:ATP binding"/>
    <property type="evidence" value="ECO:0007669"/>
    <property type="project" value="UniProtKB-KW"/>
</dbReference>
<dbReference type="SUPFAM" id="SSF56112">
    <property type="entry name" value="Protein kinase-like (PK-like)"/>
    <property type="match status" value="1"/>
</dbReference>
<gene>
    <name evidence="7" type="ORF">OBBRIDRAFT_733435</name>
</gene>
<feature type="domain" description="Protein kinase" evidence="6">
    <location>
        <begin position="10"/>
        <end position="278"/>
    </location>
</feature>
<evidence type="ECO:0000256" key="2">
    <source>
        <dbReference type="ARBA" id="ARBA00022679"/>
    </source>
</evidence>
<evidence type="ECO:0000313" key="7">
    <source>
        <dbReference type="EMBL" id="OCH88994.1"/>
    </source>
</evidence>
<dbReference type="Proteomes" id="UP000250043">
    <property type="component" value="Unassembled WGS sequence"/>
</dbReference>
<keyword evidence="3" id="KW-0547">Nucleotide-binding</keyword>
<dbReference type="SMART" id="SM00220">
    <property type="entry name" value="S_TKc"/>
    <property type="match status" value="1"/>
</dbReference>
<keyword evidence="1" id="KW-0723">Serine/threonine-protein kinase</keyword>
<dbReference type="Gene3D" id="1.10.510.10">
    <property type="entry name" value="Transferase(Phosphotransferase) domain 1"/>
    <property type="match status" value="1"/>
</dbReference>
<evidence type="ECO:0000259" key="6">
    <source>
        <dbReference type="PROSITE" id="PS50011"/>
    </source>
</evidence>
<dbReference type="OrthoDB" id="347657at2759"/>
<proteinExistence type="predicted"/>
<protein>
    <submittedName>
        <fullName evidence="7">Kinase-like protein</fullName>
    </submittedName>
</protein>
<evidence type="ECO:0000256" key="4">
    <source>
        <dbReference type="ARBA" id="ARBA00022777"/>
    </source>
</evidence>
<dbReference type="GO" id="GO:0004674">
    <property type="term" value="F:protein serine/threonine kinase activity"/>
    <property type="evidence" value="ECO:0007669"/>
    <property type="project" value="UniProtKB-KW"/>
</dbReference>
<dbReference type="AlphaFoldDB" id="A0A8E2AVR6"/>
<accession>A0A8E2AVR6</accession>
<dbReference type="EMBL" id="KV722438">
    <property type="protein sequence ID" value="OCH88994.1"/>
    <property type="molecule type" value="Genomic_DNA"/>
</dbReference>
<keyword evidence="8" id="KW-1185">Reference proteome</keyword>
<evidence type="ECO:0000256" key="5">
    <source>
        <dbReference type="ARBA" id="ARBA00022840"/>
    </source>
</evidence>
<name>A0A8E2AVR6_9APHY</name>
<organism evidence="7 8">
    <name type="scientific">Obba rivulosa</name>
    <dbReference type="NCBI Taxonomy" id="1052685"/>
    <lineage>
        <taxon>Eukaryota</taxon>
        <taxon>Fungi</taxon>
        <taxon>Dikarya</taxon>
        <taxon>Basidiomycota</taxon>
        <taxon>Agaricomycotina</taxon>
        <taxon>Agaricomycetes</taxon>
        <taxon>Polyporales</taxon>
        <taxon>Gelatoporiaceae</taxon>
        <taxon>Obba</taxon>
    </lineage>
</organism>